<evidence type="ECO:0000313" key="8">
    <source>
        <dbReference type="Proteomes" id="UP000636505"/>
    </source>
</evidence>
<feature type="transmembrane region" description="Helical" evidence="6">
    <location>
        <begin position="36"/>
        <end position="64"/>
    </location>
</feature>
<accession>A0A8J7AEJ5</accession>
<feature type="transmembrane region" description="Helical" evidence="6">
    <location>
        <begin position="110"/>
        <end position="134"/>
    </location>
</feature>
<name>A0A8J7AEJ5_9CYAN</name>
<gene>
    <name evidence="7" type="ORF">IQ241_11650</name>
</gene>
<evidence type="ECO:0000256" key="5">
    <source>
        <dbReference type="ARBA" id="ARBA00023136"/>
    </source>
</evidence>
<reference evidence="7" key="1">
    <citation type="submission" date="2020-10" db="EMBL/GenBank/DDBJ databases">
        <authorList>
            <person name="Castelo-Branco R."/>
            <person name="Eusebio N."/>
            <person name="Adriana R."/>
            <person name="Vieira A."/>
            <person name="Brugerolle De Fraissinette N."/>
            <person name="Rezende De Castro R."/>
            <person name="Schneider M.P."/>
            <person name="Vasconcelos V."/>
            <person name="Leao P.N."/>
        </authorList>
    </citation>
    <scope>NUCLEOTIDE SEQUENCE</scope>
    <source>
        <strain evidence="7">LEGE 07310</strain>
    </source>
</reference>
<dbReference type="GO" id="GO:0005886">
    <property type="term" value="C:plasma membrane"/>
    <property type="evidence" value="ECO:0007669"/>
    <property type="project" value="UniProtKB-SubCell"/>
</dbReference>
<comment type="caution">
    <text evidence="7">The sequence shown here is derived from an EMBL/GenBank/DDBJ whole genome shotgun (WGS) entry which is preliminary data.</text>
</comment>
<feature type="transmembrane region" description="Helical" evidence="6">
    <location>
        <begin position="6"/>
        <end position="24"/>
    </location>
</feature>
<keyword evidence="2" id="KW-1003">Cell membrane</keyword>
<dbReference type="PANTHER" id="PTHR30086:SF20">
    <property type="entry name" value="ARGININE EXPORTER PROTEIN ARGO-RELATED"/>
    <property type="match status" value="1"/>
</dbReference>
<dbReference type="Proteomes" id="UP000636505">
    <property type="component" value="Unassembled WGS sequence"/>
</dbReference>
<evidence type="ECO:0000256" key="2">
    <source>
        <dbReference type="ARBA" id="ARBA00022475"/>
    </source>
</evidence>
<feature type="transmembrane region" description="Helical" evidence="6">
    <location>
        <begin position="70"/>
        <end position="89"/>
    </location>
</feature>
<evidence type="ECO:0000256" key="3">
    <source>
        <dbReference type="ARBA" id="ARBA00022692"/>
    </source>
</evidence>
<dbReference type="RefSeq" id="WP_193907258.1">
    <property type="nucleotide sequence ID" value="NZ_JADEXG010000024.1"/>
</dbReference>
<keyword evidence="4 6" id="KW-1133">Transmembrane helix</keyword>
<keyword evidence="8" id="KW-1185">Reference proteome</keyword>
<evidence type="ECO:0000256" key="1">
    <source>
        <dbReference type="ARBA" id="ARBA00004651"/>
    </source>
</evidence>
<evidence type="ECO:0000256" key="4">
    <source>
        <dbReference type="ARBA" id="ARBA00022989"/>
    </source>
</evidence>
<dbReference type="InterPro" id="IPR001123">
    <property type="entry name" value="LeuE-type"/>
</dbReference>
<dbReference type="AlphaFoldDB" id="A0A8J7AEJ5"/>
<sequence length="200" mass="20959">MLLQGLLLGFALAAPVGPIGLLCIRRTLDRGRLVGLVSGLGAATADGFYGFVAAFGLTFISQFLIDQSGWLQIGGGLFLCYLGITTALAKPATTAAEARGRGIVGAYFSTLALTLTNPATILSFVAIFAGFGIAQAERGYLASGLLVIGVTLGSALWWLTLSTGVSLFRQRLTLRRLVWLNRAFGLLIFGFGIVALSLRG</sequence>
<protein>
    <submittedName>
        <fullName evidence="7">LysE family transporter</fullName>
    </submittedName>
</protein>
<dbReference type="GO" id="GO:0015171">
    <property type="term" value="F:amino acid transmembrane transporter activity"/>
    <property type="evidence" value="ECO:0007669"/>
    <property type="project" value="TreeGrafter"/>
</dbReference>
<dbReference type="Pfam" id="PF01810">
    <property type="entry name" value="LysE"/>
    <property type="match status" value="1"/>
</dbReference>
<proteinExistence type="predicted"/>
<evidence type="ECO:0000313" key="7">
    <source>
        <dbReference type="EMBL" id="MBE9077939.1"/>
    </source>
</evidence>
<keyword evidence="3 6" id="KW-0812">Transmembrane</keyword>
<feature type="transmembrane region" description="Helical" evidence="6">
    <location>
        <begin position="179"/>
        <end position="198"/>
    </location>
</feature>
<comment type="subcellular location">
    <subcellularLocation>
        <location evidence="1">Cell membrane</location>
        <topology evidence="1">Multi-pass membrane protein</topology>
    </subcellularLocation>
</comment>
<dbReference type="PANTHER" id="PTHR30086">
    <property type="entry name" value="ARGININE EXPORTER PROTEIN ARGO"/>
    <property type="match status" value="1"/>
</dbReference>
<organism evidence="7 8">
    <name type="scientific">Vasconcelosia minhoensis LEGE 07310</name>
    <dbReference type="NCBI Taxonomy" id="915328"/>
    <lineage>
        <taxon>Bacteria</taxon>
        <taxon>Bacillati</taxon>
        <taxon>Cyanobacteriota</taxon>
        <taxon>Cyanophyceae</taxon>
        <taxon>Nodosilineales</taxon>
        <taxon>Cymatolegaceae</taxon>
        <taxon>Vasconcelosia</taxon>
        <taxon>Vasconcelosia minhoensis</taxon>
    </lineage>
</organism>
<feature type="transmembrane region" description="Helical" evidence="6">
    <location>
        <begin position="140"/>
        <end position="159"/>
    </location>
</feature>
<dbReference type="EMBL" id="JADEXG010000024">
    <property type="protein sequence ID" value="MBE9077939.1"/>
    <property type="molecule type" value="Genomic_DNA"/>
</dbReference>
<evidence type="ECO:0000256" key="6">
    <source>
        <dbReference type="SAM" id="Phobius"/>
    </source>
</evidence>
<keyword evidence="5 6" id="KW-0472">Membrane</keyword>